<evidence type="ECO:0000313" key="3">
    <source>
        <dbReference type="Proteomes" id="UP001465976"/>
    </source>
</evidence>
<feature type="compositionally biased region" description="Acidic residues" evidence="1">
    <location>
        <begin position="310"/>
        <end position="325"/>
    </location>
</feature>
<evidence type="ECO:0000313" key="2">
    <source>
        <dbReference type="EMBL" id="KAL0571293.1"/>
    </source>
</evidence>
<feature type="compositionally biased region" description="Acidic residues" evidence="1">
    <location>
        <begin position="52"/>
        <end position="64"/>
    </location>
</feature>
<dbReference type="Proteomes" id="UP001465976">
    <property type="component" value="Unassembled WGS sequence"/>
</dbReference>
<feature type="compositionally biased region" description="Acidic residues" evidence="1">
    <location>
        <begin position="381"/>
        <end position="392"/>
    </location>
</feature>
<comment type="caution">
    <text evidence="2">The sequence shown here is derived from an EMBL/GenBank/DDBJ whole genome shotgun (WGS) entry which is preliminary data.</text>
</comment>
<feature type="region of interest" description="Disordered" evidence="1">
    <location>
        <begin position="1"/>
        <end position="458"/>
    </location>
</feature>
<protein>
    <submittedName>
        <fullName evidence="2">Uncharacterized protein</fullName>
    </submittedName>
</protein>
<feature type="compositionally biased region" description="Basic and acidic residues" evidence="1">
    <location>
        <begin position="186"/>
        <end position="201"/>
    </location>
</feature>
<feature type="compositionally biased region" description="Basic and acidic residues" evidence="1">
    <location>
        <begin position="1010"/>
        <end position="1026"/>
    </location>
</feature>
<feature type="compositionally biased region" description="Acidic residues" evidence="1">
    <location>
        <begin position="169"/>
        <end position="184"/>
    </location>
</feature>
<feature type="region of interest" description="Disordered" evidence="1">
    <location>
        <begin position="1000"/>
        <end position="1151"/>
    </location>
</feature>
<accession>A0ABR3F7R9</accession>
<feature type="compositionally biased region" description="Polar residues" evidence="1">
    <location>
        <begin position="359"/>
        <end position="378"/>
    </location>
</feature>
<evidence type="ECO:0000256" key="1">
    <source>
        <dbReference type="SAM" id="MobiDB-lite"/>
    </source>
</evidence>
<feature type="compositionally biased region" description="Basic residues" evidence="1">
    <location>
        <begin position="403"/>
        <end position="412"/>
    </location>
</feature>
<name>A0ABR3F7R9_9AGAR</name>
<feature type="compositionally biased region" description="Polar residues" evidence="1">
    <location>
        <begin position="125"/>
        <end position="148"/>
    </location>
</feature>
<sequence length="1151" mass="128879">MVETRSSDRTLRSRTAIKQPLSLFTVRAAGNPVKNQGKKRSSRHSARKTTPEDEINEEPEEQGIDETNVERTPPFDDASMDPMASISRSEILPPPATRSRTRVTKAHPGLPPVPIVLIEKKPSRGSVSTPRSCSLTLESGSRSCTAASGSLEDDSNPGNDQGVNGLSTIEEEAEEDPGQEEQEQDLVLHDDHDDGERRKVEEEVEDDEEEGEGEEEEEEEKEEDEEEEEDRRRHKRVRRHHQHWQPQQEEDEDGLQQQQYPDIDDDVEMQQQNGEHGEEEHDSDDEKSVSDNSQTAREKRKNRKQKGYESDPEEDEDPDDPLDEADQLRPHAHRQSKKTPKIASVPSRTAKSSGGLESRQPSRTSTAKQNAQKASKTPVSEAEESDEEEDEGYQPSHTVTGKKNTRNARKTKTLVSDDDDEDPDEEGDEQDDLEEGFLGSGRGYKPGPLPDWAQKEAEERFQSYVTDMLDIAQRAEKSPSSVFSHVNDVAPANVRAPNPWNAFLSWYHQEGEYEKPEDWSPQKWTQFISEEYDKEVARRVPDDDRKDPKAVREGMKLYLDWFAERLAAYMEEVKSDPKKAHRMLKTVISPFMKTAQRVWMDQQVHVFGFAIATRDNNRSMGPAILWGAGDEFAAVKQRFGSQISRSLEDLTSAFHIMQMEKSENIGDMAELCLQLPANPKEQPRARLRRLYRKILSFDCKKACGVALSAEKFVEKAFEHKLVLRDWPHGQIGIPGVNGFELTNLNVGPLQAILGGRLAELEALAAGTEVPEGGRCFRVESWDEDLKNQRIIAQRNAPIIVDANGETLVKAEDTQSYKDALCRLNIDDDEDETEPAAKPKPKRKVQPTDAARKDSSKGKGKAKPLPLWADEEEDEEDRGPHTAIPGPVVRPPGTAVRTLPPGALRPPPPPPPGALRRPPPPPPTGTQRRPPPPPPTALPPAPAPPPPTTTQQPSRRGVDPHVAIQTQPPPPRSETRTLLPGEVPNAIDIAREWQDWEEREAEELARMASRHAKERDAYEKKRKESEKSMIWGQEELEDSRPTKKRRHNGEYRPTKPLPARARTPALEQQLQEPPRAGPSRPVPAGYSRPVPAGYSRPVPAGGSRPAPGLSRPVPAGSSIPGSSRLATSPTPPHLDLNTLVRPRRKEKKRGAE</sequence>
<feature type="compositionally biased region" description="Basic residues" evidence="1">
    <location>
        <begin position="232"/>
        <end position="243"/>
    </location>
</feature>
<proteinExistence type="predicted"/>
<feature type="compositionally biased region" description="Basic residues" evidence="1">
    <location>
        <begin position="36"/>
        <end position="47"/>
    </location>
</feature>
<feature type="region of interest" description="Disordered" evidence="1">
    <location>
        <begin position="827"/>
        <end position="982"/>
    </location>
</feature>
<gene>
    <name evidence="2" type="ORF">V5O48_010670</name>
</gene>
<feature type="compositionally biased region" description="Basic and acidic residues" evidence="1">
    <location>
        <begin position="275"/>
        <end position="289"/>
    </location>
</feature>
<feature type="compositionally biased region" description="Acidic residues" evidence="1">
    <location>
        <begin position="416"/>
        <end position="435"/>
    </location>
</feature>
<feature type="compositionally biased region" description="Polar residues" evidence="1">
    <location>
        <begin position="1118"/>
        <end position="1127"/>
    </location>
</feature>
<feature type="compositionally biased region" description="Basic and acidic residues" evidence="1">
    <location>
        <begin position="1"/>
        <end position="11"/>
    </location>
</feature>
<feature type="compositionally biased region" description="Pro residues" evidence="1">
    <location>
        <begin position="902"/>
        <end position="947"/>
    </location>
</feature>
<feature type="compositionally biased region" description="Basic residues" evidence="1">
    <location>
        <begin position="330"/>
        <end position="340"/>
    </location>
</feature>
<feature type="compositionally biased region" description="Basic residues" evidence="1">
    <location>
        <begin position="1140"/>
        <end position="1151"/>
    </location>
</feature>
<feature type="compositionally biased region" description="Polar residues" evidence="1">
    <location>
        <begin position="156"/>
        <end position="167"/>
    </location>
</feature>
<organism evidence="2 3">
    <name type="scientific">Marasmius crinis-equi</name>
    <dbReference type="NCBI Taxonomy" id="585013"/>
    <lineage>
        <taxon>Eukaryota</taxon>
        <taxon>Fungi</taxon>
        <taxon>Dikarya</taxon>
        <taxon>Basidiomycota</taxon>
        <taxon>Agaricomycotina</taxon>
        <taxon>Agaricomycetes</taxon>
        <taxon>Agaricomycetidae</taxon>
        <taxon>Agaricales</taxon>
        <taxon>Marasmiineae</taxon>
        <taxon>Marasmiaceae</taxon>
        <taxon>Marasmius</taxon>
    </lineage>
</organism>
<feature type="compositionally biased region" description="Acidic residues" evidence="1">
    <location>
        <begin position="202"/>
        <end position="229"/>
    </location>
</feature>
<reference evidence="2 3" key="1">
    <citation type="submission" date="2024-02" db="EMBL/GenBank/DDBJ databases">
        <title>A draft genome for the cacao thread blight pathogen Marasmius crinis-equi.</title>
        <authorList>
            <person name="Cohen S.P."/>
            <person name="Baruah I.K."/>
            <person name="Amoako-Attah I."/>
            <person name="Bukari Y."/>
            <person name="Meinhardt L.W."/>
            <person name="Bailey B.A."/>
        </authorList>
    </citation>
    <scope>NUCLEOTIDE SEQUENCE [LARGE SCALE GENOMIC DNA]</scope>
    <source>
        <strain evidence="2 3">GH-76</strain>
    </source>
</reference>
<keyword evidence="3" id="KW-1185">Reference proteome</keyword>
<dbReference type="EMBL" id="JBAHYK010000791">
    <property type="protein sequence ID" value="KAL0571293.1"/>
    <property type="molecule type" value="Genomic_DNA"/>
</dbReference>